<feature type="transmembrane region" description="Helical" evidence="2">
    <location>
        <begin position="129"/>
        <end position="149"/>
    </location>
</feature>
<feature type="region of interest" description="Disordered" evidence="1">
    <location>
        <begin position="169"/>
        <end position="274"/>
    </location>
</feature>
<evidence type="ECO:0000256" key="1">
    <source>
        <dbReference type="SAM" id="MobiDB-lite"/>
    </source>
</evidence>
<organism evidence="3 4">
    <name type="scientific">Penicillium steckii</name>
    <dbReference type="NCBI Taxonomy" id="303698"/>
    <lineage>
        <taxon>Eukaryota</taxon>
        <taxon>Fungi</taxon>
        <taxon>Dikarya</taxon>
        <taxon>Ascomycota</taxon>
        <taxon>Pezizomycotina</taxon>
        <taxon>Eurotiomycetes</taxon>
        <taxon>Eurotiomycetidae</taxon>
        <taxon>Eurotiales</taxon>
        <taxon>Aspergillaceae</taxon>
        <taxon>Penicillium</taxon>
    </lineage>
</organism>
<dbReference type="PANTHER" id="PTHR35519:SF2">
    <property type="entry name" value="PH DOMAIN PROTEIN"/>
    <property type="match status" value="1"/>
</dbReference>
<sequence length="274" mass="30826">MSGALWSLVGKRVLAESARNHFGTEDPYFEDIPASRLGRAMGKKTQKRRKAIPPGLSEKDAKILTQVKRRAYRLDYALFNLCGIRFGWGSVIGLVPFIGDAADAALAMMVVKNCEEIDGGLPSRLRMMMMVNVIVDFIIGLVPFVGDLADAVYKCNTRNAVILEKHLREKGQKDSRRQSKDRRRRQDHLTSGPDDTADTVDHSLPEEWDRQESGVVENSPPEYREQRRSRSRHGNRDSGVPTRPSSARHPRSNRGFGRWFGGASHPEEDLESGR</sequence>
<dbReference type="Proteomes" id="UP000191285">
    <property type="component" value="Unassembled WGS sequence"/>
</dbReference>
<proteinExistence type="predicted"/>
<feature type="transmembrane region" description="Helical" evidence="2">
    <location>
        <begin position="76"/>
        <end position="99"/>
    </location>
</feature>
<protein>
    <recommendedName>
        <fullName evidence="5">PH domain protein</fullName>
    </recommendedName>
</protein>
<keyword evidence="2" id="KW-0472">Membrane</keyword>
<evidence type="ECO:0000256" key="2">
    <source>
        <dbReference type="SAM" id="Phobius"/>
    </source>
</evidence>
<feature type="compositionally biased region" description="Basic and acidic residues" evidence="1">
    <location>
        <begin position="199"/>
        <end position="212"/>
    </location>
</feature>
<evidence type="ECO:0008006" key="5">
    <source>
        <dbReference type="Google" id="ProtNLM"/>
    </source>
</evidence>
<dbReference type="AlphaFoldDB" id="A0A1V6TLL8"/>
<accession>A0A1V6TLL8</accession>
<dbReference type="STRING" id="303698.A0A1V6TLL8"/>
<reference evidence="4" key="1">
    <citation type="journal article" date="2017" name="Nat. Microbiol.">
        <title>Global analysis of biosynthetic gene clusters reveals vast potential of secondary metabolite production in Penicillium species.</title>
        <authorList>
            <person name="Nielsen J.C."/>
            <person name="Grijseels S."/>
            <person name="Prigent S."/>
            <person name="Ji B."/>
            <person name="Dainat J."/>
            <person name="Nielsen K.F."/>
            <person name="Frisvad J.C."/>
            <person name="Workman M."/>
            <person name="Nielsen J."/>
        </authorList>
    </citation>
    <scope>NUCLEOTIDE SEQUENCE [LARGE SCALE GENOMIC DNA]</scope>
    <source>
        <strain evidence="4">IBT 24891</strain>
    </source>
</reference>
<comment type="caution">
    <text evidence="3">The sequence shown here is derived from an EMBL/GenBank/DDBJ whole genome shotgun (WGS) entry which is preliminary data.</text>
</comment>
<evidence type="ECO:0000313" key="3">
    <source>
        <dbReference type="EMBL" id="OQE27227.1"/>
    </source>
</evidence>
<name>A0A1V6TLL8_9EURO</name>
<keyword evidence="2" id="KW-0812">Transmembrane</keyword>
<feature type="compositionally biased region" description="Basic and acidic residues" evidence="1">
    <location>
        <begin position="265"/>
        <end position="274"/>
    </location>
</feature>
<feature type="compositionally biased region" description="Basic and acidic residues" evidence="1">
    <location>
        <begin position="169"/>
        <end position="178"/>
    </location>
</feature>
<dbReference type="InterPro" id="IPR025187">
    <property type="entry name" value="DUF4112"/>
</dbReference>
<keyword evidence="4" id="KW-1185">Reference proteome</keyword>
<dbReference type="Pfam" id="PF13430">
    <property type="entry name" value="DUF4112"/>
    <property type="match status" value="1"/>
</dbReference>
<evidence type="ECO:0000313" key="4">
    <source>
        <dbReference type="Proteomes" id="UP000191285"/>
    </source>
</evidence>
<gene>
    <name evidence="3" type="ORF">PENSTE_c004G09752</name>
</gene>
<dbReference type="EMBL" id="MLKD01000004">
    <property type="protein sequence ID" value="OQE27227.1"/>
    <property type="molecule type" value="Genomic_DNA"/>
</dbReference>
<dbReference type="PANTHER" id="PTHR35519">
    <property type="entry name" value="MEMBRANE PROTEINS"/>
    <property type="match status" value="1"/>
</dbReference>
<keyword evidence="2" id="KW-1133">Transmembrane helix</keyword>